<name>A0AA86VH62_9FABA</name>
<dbReference type="EMBL" id="OY731401">
    <property type="protein sequence ID" value="CAJ1952858.1"/>
    <property type="molecule type" value="Genomic_DNA"/>
</dbReference>
<protein>
    <submittedName>
        <fullName evidence="1">Uncharacterized protein</fullName>
    </submittedName>
</protein>
<evidence type="ECO:0000313" key="2">
    <source>
        <dbReference type="Proteomes" id="UP001189624"/>
    </source>
</evidence>
<dbReference type="AlphaFoldDB" id="A0AA86VH62"/>
<evidence type="ECO:0000313" key="1">
    <source>
        <dbReference type="EMBL" id="CAJ1952858.1"/>
    </source>
</evidence>
<gene>
    <name evidence="1" type="ORF">AYBTSS11_LOCUS15522</name>
</gene>
<accession>A0AA86VH62</accession>
<reference evidence="1" key="1">
    <citation type="submission" date="2023-10" db="EMBL/GenBank/DDBJ databases">
        <authorList>
            <person name="Domelevo Entfellner J.-B."/>
        </authorList>
    </citation>
    <scope>NUCLEOTIDE SEQUENCE</scope>
</reference>
<sequence length="106" mass="11693">MRHVADAEVMRHLKQLTLSSKCNLVISHWGNRGLSVLTRITLGADTDESNALVHDEWVHALAAPHATHAPPQNVSTACDCDFARSAPSTARVSRQCNHNFTVSLYY</sequence>
<dbReference type="Gramene" id="rna-AYBTSS11_LOCUS15522">
    <property type="protein sequence ID" value="CAJ1952858.1"/>
    <property type="gene ID" value="gene-AYBTSS11_LOCUS15522"/>
</dbReference>
<proteinExistence type="predicted"/>
<dbReference type="Proteomes" id="UP001189624">
    <property type="component" value="Chromosome 4"/>
</dbReference>
<keyword evidence="2" id="KW-1185">Reference proteome</keyword>
<organism evidence="1 2">
    <name type="scientific">Sphenostylis stenocarpa</name>
    <dbReference type="NCBI Taxonomy" id="92480"/>
    <lineage>
        <taxon>Eukaryota</taxon>
        <taxon>Viridiplantae</taxon>
        <taxon>Streptophyta</taxon>
        <taxon>Embryophyta</taxon>
        <taxon>Tracheophyta</taxon>
        <taxon>Spermatophyta</taxon>
        <taxon>Magnoliopsida</taxon>
        <taxon>eudicotyledons</taxon>
        <taxon>Gunneridae</taxon>
        <taxon>Pentapetalae</taxon>
        <taxon>rosids</taxon>
        <taxon>fabids</taxon>
        <taxon>Fabales</taxon>
        <taxon>Fabaceae</taxon>
        <taxon>Papilionoideae</taxon>
        <taxon>50 kb inversion clade</taxon>
        <taxon>NPAAA clade</taxon>
        <taxon>indigoferoid/millettioid clade</taxon>
        <taxon>Phaseoleae</taxon>
        <taxon>Sphenostylis</taxon>
    </lineage>
</organism>